<gene>
    <name evidence="1" type="ORF">EZJ19_13105</name>
</gene>
<sequence length="194" mass="20659">MKIRLGVAVLWLGLVGLAGCMPKSFVDPGLYQGGLKTAPRLDTPIPVELRVRGYTQGKENARATEFWTRQITKALDDSHALAPSASPGTARHKLAVDMDNVGDMGTAFGKGFMTGLTLGLVGSTVTDGYVMRATFSGPDGEASEHEYRHAIHSMIGNADPPQGVATMSPMEAAIQVVDDLVAHLLRDLKSEGRI</sequence>
<name>A0A4R1B346_9PROT</name>
<proteinExistence type="predicted"/>
<dbReference type="RefSeq" id="WP_131448290.1">
    <property type="nucleotide sequence ID" value="NZ_SJZB01000045.1"/>
</dbReference>
<evidence type="ECO:0000313" key="2">
    <source>
        <dbReference type="Proteomes" id="UP000295443"/>
    </source>
</evidence>
<evidence type="ECO:0000313" key="1">
    <source>
        <dbReference type="EMBL" id="TCJ12271.1"/>
    </source>
</evidence>
<dbReference type="Proteomes" id="UP000295443">
    <property type="component" value="Unassembled WGS sequence"/>
</dbReference>
<keyword evidence="2" id="KW-1185">Reference proteome</keyword>
<dbReference type="EMBL" id="SJZB01000045">
    <property type="protein sequence ID" value="TCJ12271.1"/>
    <property type="molecule type" value="Genomic_DNA"/>
</dbReference>
<dbReference type="AlphaFoldDB" id="A0A4R1B346"/>
<dbReference type="PROSITE" id="PS51257">
    <property type="entry name" value="PROKAR_LIPOPROTEIN"/>
    <property type="match status" value="1"/>
</dbReference>
<comment type="caution">
    <text evidence="1">The sequence shown here is derived from an EMBL/GenBank/DDBJ whole genome shotgun (WGS) entry which is preliminary data.</text>
</comment>
<protein>
    <recommendedName>
        <fullName evidence="3">DUF4410 domain-containing protein</fullName>
    </recommendedName>
</protein>
<evidence type="ECO:0008006" key="3">
    <source>
        <dbReference type="Google" id="ProtNLM"/>
    </source>
</evidence>
<accession>A0A4R1B346</accession>
<organism evidence="1 2">
    <name type="scientific">Parasulfuritortus cantonensis</name>
    <dbReference type="NCBI Taxonomy" id="2528202"/>
    <lineage>
        <taxon>Bacteria</taxon>
        <taxon>Pseudomonadati</taxon>
        <taxon>Pseudomonadota</taxon>
        <taxon>Betaproteobacteria</taxon>
        <taxon>Nitrosomonadales</taxon>
        <taxon>Thiobacillaceae</taxon>
        <taxon>Parasulfuritortus</taxon>
    </lineage>
</organism>
<reference evidence="1 2" key="1">
    <citation type="submission" date="2019-03" db="EMBL/GenBank/DDBJ databases">
        <title>Genome sequence of Thiobacillaceae bacterium LSR1, a sulfur-oxidizing bacterium isolated from freshwater sediment.</title>
        <authorList>
            <person name="Li S."/>
        </authorList>
    </citation>
    <scope>NUCLEOTIDE SEQUENCE [LARGE SCALE GENOMIC DNA]</scope>
    <source>
        <strain evidence="1 2">LSR1</strain>
    </source>
</reference>
<dbReference type="OrthoDB" id="8566372at2"/>